<dbReference type="Gene3D" id="3.40.50.720">
    <property type="entry name" value="NAD(P)-binding Rossmann-like Domain"/>
    <property type="match status" value="1"/>
</dbReference>
<dbReference type="PANTHER" id="PTHR11092:SF0">
    <property type="entry name" value="EPIMERASE FAMILY PROTEIN SDR39U1"/>
    <property type="match status" value="1"/>
</dbReference>
<protein>
    <submittedName>
        <fullName evidence="4">Epimerase family protein</fullName>
    </submittedName>
</protein>
<proteinExistence type="inferred from homology"/>
<dbReference type="EMBL" id="OU015584">
    <property type="protein sequence ID" value="CAG5081099.1"/>
    <property type="molecule type" value="Genomic_DNA"/>
</dbReference>
<dbReference type="RefSeq" id="WP_258541737.1">
    <property type="nucleotide sequence ID" value="NZ_OU015584.1"/>
</dbReference>
<sequence length="291" mass="32530">MRKIIIAGGTGFIGKELEQHFQSKGDHVVILTRNPKKDNEIYWNGRDIGKWADVIEGSDILINMSGRSVDCRYTAANKKAIMNSRINSTAALQKVVKFCSNPPSIWLNSSTATIYADSHTHQNTEENGIIGNDFSMGVAKAWEAEFFKSPTPFTRKVAMRTSLVLGDSGGVYPVLKKLARFGLGGRAGNGKQKFAHIRIEELLRVVDFIIENETISGPVNCTSTADIDNETFMGSLRKEMGIRCYINQPEWMIRLGAIIIRTEPELILKSRYVYPEKLVRAGFKFNTLSYA</sequence>
<reference evidence="4" key="1">
    <citation type="submission" date="2021-04" db="EMBL/GenBank/DDBJ databases">
        <authorList>
            <person name="Rodrigo-Torres L."/>
            <person name="Arahal R. D."/>
            <person name="Lucena T."/>
        </authorList>
    </citation>
    <scope>NUCLEOTIDE SEQUENCE</scope>
    <source>
        <strain evidence="4">AS29M-1</strain>
    </source>
</reference>
<feature type="domain" description="DUF1731" evidence="3">
    <location>
        <begin position="249"/>
        <end position="285"/>
    </location>
</feature>
<dbReference type="PANTHER" id="PTHR11092">
    <property type="entry name" value="SUGAR NUCLEOTIDE EPIMERASE RELATED"/>
    <property type="match status" value="1"/>
</dbReference>
<dbReference type="AlphaFoldDB" id="A0A916NRF8"/>
<feature type="domain" description="NAD-dependent epimerase/dehydratase" evidence="2">
    <location>
        <begin position="4"/>
        <end position="127"/>
    </location>
</feature>
<comment type="similarity">
    <text evidence="1">Belongs to the NAD(P)-dependent epimerase/dehydratase family. SDR39U1 subfamily.</text>
</comment>
<dbReference type="InterPro" id="IPR013549">
    <property type="entry name" value="DUF1731"/>
</dbReference>
<dbReference type="Pfam" id="PF01370">
    <property type="entry name" value="Epimerase"/>
    <property type="match status" value="1"/>
</dbReference>
<gene>
    <name evidence="4" type="ORF">CRYO30217_01536</name>
</gene>
<evidence type="ECO:0000256" key="1">
    <source>
        <dbReference type="ARBA" id="ARBA00009353"/>
    </source>
</evidence>
<evidence type="ECO:0000313" key="4">
    <source>
        <dbReference type="EMBL" id="CAG5081099.1"/>
    </source>
</evidence>
<name>A0A916NRF8_9FLAO</name>
<dbReference type="KEGG" id="ptan:CRYO30217_01536"/>
<dbReference type="SUPFAM" id="SSF51735">
    <property type="entry name" value="NAD(P)-binding Rossmann-fold domains"/>
    <property type="match status" value="1"/>
</dbReference>
<accession>A0A916NRF8</accession>
<evidence type="ECO:0000259" key="3">
    <source>
        <dbReference type="Pfam" id="PF08338"/>
    </source>
</evidence>
<dbReference type="NCBIfam" id="TIGR01777">
    <property type="entry name" value="yfcH"/>
    <property type="match status" value="1"/>
</dbReference>
<dbReference type="InterPro" id="IPR010099">
    <property type="entry name" value="SDR39U1"/>
</dbReference>
<dbReference type="InterPro" id="IPR001509">
    <property type="entry name" value="Epimerase_deHydtase"/>
</dbReference>
<organism evidence="4 5">
    <name type="scientific">Parvicella tangerina</name>
    <dbReference type="NCBI Taxonomy" id="2829795"/>
    <lineage>
        <taxon>Bacteria</taxon>
        <taxon>Pseudomonadati</taxon>
        <taxon>Bacteroidota</taxon>
        <taxon>Flavobacteriia</taxon>
        <taxon>Flavobacteriales</taxon>
        <taxon>Parvicellaceae</taxon>
        <taxon>Parvicella</taxon>
    </lineage>
</organism>
<dbReference type="Pfam" id="PF08338">
    <property type="entry name" value="DUF1731"/>
    <property type="match status" value="1"/>
</dbReference>
<evidence type="ECO:0000259" key="2">
    <source>
        <dbReference type="Pfam" id="PF01370"/>
    </source>
</evidence>
<evidence type="ECO:0000313" key="5">
    <source>
        <dbReference type="Proteomes" id="UP000683507"/>
    </source>
</evidence>
<dbReference type="InterPro" id="IPR036291">
    <property type="entry name" value="NAD(P)-bd_dom_sf"/>
</dbReference>
<dbReference type="Proteomes" id="UP000683507">
    <property type="component" value="Chromosome"/>
</dbReference>
<keyword evidence="5" id="KW-1185">Reference proteome</keyword>